<dbReference type="InterPro" id="IPR011701">
    <property type="entry name" value="MFS"/>
</dbReference>
<feature type="transmembrane region" description="Helical" evidence="6">
    <location>
        <begin position="83"/>
        <end position="108"/>
    </location>
</feature>
<dbReference type="AlphaFoldDB" id="A0A7Y3ZC71"/>
<comment type="caution">
    <text evidence="7">The sequence shown here is derived from an EMBL/GenBank/DDBJ whole genome shotgun (WGS) entry which is preliminary data.</text>
</comment>
<evidence type="ECO:0000256" key="3">
    <source>
        <dbReference type="ARBA" id="ARBA00022692"/>
    </source>
</evidence>
<dbReference type="Gene3D" id="1.20.1250.20">
    <property type="entry name" value="MFS general substrate transporter like domains"/>
    <property type="match status" value="1"/>
</dbReference>
<organism evidence="7 8">
    <name type="scientific">Vibrio rotiferianus</name>
    <dbReference type="NCBI Taxonomy" id="190895"/>
    <lineage>
        <taxon>Bacteria</taxon>
        <taxon>Pseudomonadati</taxon>
        <taxon>Pseudomonadota</taxon>
        <taxon>Gammaproteobacteria</taxon>
        <taxon>Vibrionales</taxon>
        <taxon>Vibrionaceae</taxon>
        <taxon>Vibrio</taxon>
    </lineage>
</organism>
<accession>A0A7Y3ZC71</accession>
<dbReference type="EMBL" id="VTYN01000015">
    <property type="protein sequence ID" value="NOH49355.1"/>
    <property type="molecule type" value="Genomic_DNA"/>
</dbReference>
<dbReference type="Pfam" id="PF07690">
    <property type="entry name" value="MFS_1"/>
    <property type="match status" value="1"/>
</dbReference>
<evidence type="ECO:0000313" key="8">
    <source>
        <dbReference type="Proteomes" id="UP000572072"/>
    </source>
</evidence>
<sequence>MKPMVSAQGIKLKPLLAVLASVYTIQSLVSMFTLQGLPAIMRHEGIDTSQIGLFYLAMLPWVAKFLWSPWIERQRKKGASLQNHAIIIFGSQLVLIAILVALCVIGTIENRMTLFAGVLVISLFSSFADIATDGLAIDQLEAKRRYLGNVMQVGGSYLGAVFGGGLFIYATSLLDWQTALFGLALLTLLFSMPTLCLFWNHGANQKSVPTARTPSLKAAFSNPEVRIGLLLVTVSQLGTRGALSMMMPFLVDSGIQLESLGLLVAGGGVITGLIGVVLGGWLIKKSLALNVLLLMMVFEVVFFSFYLAYDLNIAEQGWLIAGIFVVNGIITSAKFVALYTLMMGFASGHQSGVNFSLFQSMDMFIAIVMAIICGALIGAFGYSVHFMLMIAFSLVAIFIIPVLKPNEKANLISQT</sequence>
<dbReference type="InterPro" id="IPR036259">
    <property type="entry name" value="MFS_trans_sf"/>
</dbReference>
<feature type="transmembrane region" description="Helical" evidence="6">
    <location>
        <begin position="149"/>
        <end position="170"/>
    </location>
</feature>
<dbReference type="GO" id="GO:0022857">
    <property type="term" value="F:transmembrane transporter activity"/>
    <property type="evidence" value="ECO:0007669"/>
    <property type="project" value="InterPro"/>
</dbReference>
<feature type="transmembrane region" description="Helical" evidence="6">
    <location>
        <begin position="12"/>
        <end position="32"/>
    </location>
</feature>
<proteinExistence type="predicted"/>
<dbReference type="SUPFAM" id="SSF103473">
    <property type="entry name" value="MFS general substrate transporter"/>
    <property type="match status" value="1"/>
</dbReference>
<name>A0A7Y3ZC71_9VIBR</name>
<evidence type="ECO:0000313" key="7">
    <source>
        <dbReference type="EMBL" id="NOH49355.1"/>
    </source>
</evidence>
<keyword evidence="5 6" id="KW-0472">Membrane</keyword>
<feature type="transmembrane region" description="Helical" evidence="6">
    <location>
        <begin position="318"/>
        <end position="342"/>
    </location>
</feature>
<dbReference type="PANTHER" id="PTHR12778:SF10">
    <property type="entry name" value="MAJOR FACILITATOR SUPERFAMILY DOMAIN-CONTAINING PROTEIN 3"/>
    <property type="match status" value="1"/>
</dbReference>
<feature type="transmembrane region" description="Helical" evidence="6">
    <location>
        <begin position="114"/>
        <end position="137"/>
    </location>
</feature>
<dbReference type="RefSeq" id="WP_171358396.1">
    <property type="nucleotide sequence ID" value="NZ_VTYN01000015.1"/>
</dbReference>
<reference evidence="7 8" key="1">
    <citation type="submission" date="2019-08" db="EMBL/GenBank/DDBJ databases">
        <title>Draft genome sequencing and comparative genomics of hatchery-associated Vibrios.</title>
        <authorList>
            <person name="Kehlet-Delgado H."/>
            <person name="Mueller R.S."/>
        </authorList>
    </citation>
    <scope>NUCLEOTIDE SEQUENCE [LARGE SCALE GENOMIC DNA]</scope>
    <source>
        <strain evidence="7 8">00-78-3</strain>
    </source>
</reference>
<evidence type="ECO:0000256" key="4">
    <source>
        <dbReference type="ARBA" id="ARBA00022989"/>
    </source>
</evidence>
<feature type="transmembrane region" description="Helical" evidence="6">
    <location>
        <begin position="176"/>
        <end position="199"/>
    </location>
</feature>
<feature type="transmembrane region" description="Helical" evidence="6">
    <location>
        <begin position="287"/>
        <end position="306"/>
    </location>
</feature>
<feature type="transmembrane region" description="Helical" evidence="6">
    <location>
        <begin position="363"/>
        <end position="380"/>
    </location>
</feature>
<comment type="subcellular location">
    <subcellularLocation>
        <location evidence="1">Membrane</location>
        <topology evidence="1">Multi-pass membrane protein</topology>
    </subcellularLocation>
</comment>
<dbReference type="PANTHER" id="PTHR12778">
    <property type="entry name" value="SOLUTE CARRIER FAMILY 33 ACETYL-COA TRANSPORTER -RELATED"/>
    <property type="match status" value="1"/>
</dbReference>
<dbReference type="InterPro" id="IPR004752">
    <property type="entry name" value="AmpG_permease/AT-1"/>
</dbReference>
<keyword evidence="2" id="KW-0813">Transport</keyword>
<evidence type="ECO:0000256" key="2">
    <source>
        <dbReference type="ARBA" id="ARBA00022448"/>
    </source>
</evidence>
<dbReference type="GO" id="GO:0016020">
    <property type="term" value="C:membrane"/>
    <property type="evidence" value="ECO:0007669"/>
    <property type="project" value="UniProtKB-SubCell"/>
</dbReference>
<evidence type="ECO:0000256" key="6">
    <source>
        <dbReference type="SAM" id="Phobius"/>
    </source>
</evidence>
<evidence type="ECO:0000256" key="5">
    <source>
        <dbReference type="ARBA" id="ARBA00023136"/>
    </source>
</evidence>
<feature type="transmembrane region" description="Helical" evidence="6">
    <location>
        <begin position="262"/>
        <end position="282"/>
    </location>
</feature>
<protein>
    <submittedName>
        <fullName evidence="7">MFS transporter</fullName>
    </submittedName>
</protein>
<gene>
    <name evidence="7" type="ORF">F0262_14990</name>
</gene>
<evidence type="ECO:0000256" key="1">
    <source>
        <dbReference type="ARBA" id="ARBA00004141"/>
    </source>
</evidence>
<keyword evidence="4 6" id="KW-1133">Transmembrane helix</keyword>
<keyword evidence="3 6" id="KW-0812">Transmembrane</keyword>
<dbReference type="Proteomes" id="UP000572072">
    <property type="component" value="Unassembled WGS sequence"/>
</dbReference>
<feature type="transmembrane region" description="Helical" evidence="6">
    <location>
        <begin position="386"/>
        <end position="403"/>
    </location>
</feature>
<feature type="transmembrane region" description="Helical" evidence="6">
    <location>
        <begin position="52"/>
        <end position="71"/>
    </location>
</feature>